<evidence type="ECO:0000313" key="2">
    <source>
        <dbReference type="EMBL" id="KAJ1357468.1"/>
    </source>
</evidence>
<feature type="compositionally biased region" description="Basic and acidic residues" evidence="1">
    <location>
        <begin position="1"/>
        <end position="11"/>
    </location>
</feature>
<accession>A0AAD5MJW5</accession>
<proteinExistence type="predicted"/>
<organism evidence="2 3">
    <name type="scientific">Parelaphostrongylus tenuis</name>
    <name type="common">Meningeal worm</name>
    <dbReference type="NCBI Taxonomy" id="148309"/>
    <lineage>
        <taxon>Eukaryota</taxon>
        <taxon>Metazoa</taxon>
        <taxon>Ecdysozoa</taxon>
        <taxon>Nematoda</taxon>
        <taxon>Chromadorea</taxon>
        <taxon>Rhabditida</taxon>
        <taxon>Rhabditina</taxon>
        <taxon>Rhabditomorpha</taxon>
        <taxon>Strongyloidea</taxon>
        <taxon>Metastrongylidae</taxon>
        <taxon>Parelaphostrongylus</taxon>
    </lineage>
</organism>
<feature type="region of interest" description="Disordered" evidence="1">
    <location>
        <begin position="1"/>
        <end position="51"/>
    </location>
</feature>
<sequence>MMDLSLKDKPDSGLQLPKPVENTTDHIPPAKVRSASEELMDSKSPSQKFWQ</sequence>
<protein>
    <submittedName>
        <fullName evidence="2">Uncharacterized protein</fullName>
    </submittedName>
</protein>
<dbReference type="Proteomes" id="UP001196413">
    <property type="component" value="Unassembled WGS sequence"/>
</dbReference>
<evidence type="ECO:0000256" key="1">
    <source>
        <dbReference type="SAM" id="MobiDB-lite"/>
    </source>
</evidence>
<name>A0AAD5MJW5_PARTN</name>
<keyword evidence="3" id="KW-1185">Reference proteome</keyword>
<gene>
    <name evidence="2" type="ORF">KIN20_015628</name>
</gene>
<comment type="caution">
    <text evidence="2">The sequence shown here is derived from an EMBL/GenBank/DDBJ whole genome shotgun (WGS) entry which is preliminary data.</text>
</comment>
<dbReference type="AlphaFoldDB" id="A0AAD5MJW5"/>
<evidence type="ECO:0000313" key="3">
    <source>
        <dbReference type="Proteomes" id="UP001196413"/>
    </source>
</evidence>
<dbReference type="EMBL" id="JAHQIW010003142">
    <property type="protein sequence ID" value="KAJ1357468.1"/>
    <property type="molecule type" value="Genomic_DNA"/>
</dbReference>
<reference evidence="2" key="1">
    <citation type="submission" date="2021-06" db="EMBL/GenBank/DDBJ databases">
        <title>Parelaphostrongylus tenuis whole genome reference sequence.</title>
        <authorList>
            <person name="Garwood T.J."/>
            <person name="Larsen P.A."/>
            <person name="Fountain-Jones N.M."/>
            <person name="Garbe J.R."/>
            <person name="Macchietto M.G."/>
            <person name="Kania S.A."/>
            <person name="Gerhold R.W."/>
            <person name="Richards J.E."/>
            <person name="Wolf T.M."/>
        </authorList>
    </citation>
    <scope>NUCLEOTIDE SEQUENCE</scope>
    <source>
        <strain evidence="2">MNPRO001-30</strain>
        <tissue evidence="2">Meninges</tissue>
    </source>
</reference>